<keyword evidence="10" id="KW-0694">RNA-binding</keyword>
<dbReference type="EMBL" id="CAJJDO010000118">
    <property type="protein sequence ID" value="CAD8198374.1"/>
    <property type="molecule type" value="Genomic_DNA"/>
</dbReference>
<dbReference type="GO" id="GO:0006419">
    <property type="term" value="P:alanyl-tRNA aminoacylation"/>
    <property type="evidence" value="ECO:0007669"/>
    <property type="project" value="InterPro"/>
</dbReference>
<dbReference type="GO" id="GO:0000049">
    <property type="term" value="F:tRNA binding"/>
    <property type="evidence" value="ECO:0007669"/>
    <property type="project" value="UniProtKB-KW"/>
</dbReference>
<evidence type="ECO:0000313" key="15">
    <source>
        <dbReference type="Proteomes" id="UP000689195"/>
    </source>
</evidence>
<sequence>MQQKEFEETVEEVKTIKAITPKEIKKIVRPQFEANPELFYPTKVFDKFGFSRCKCPKCGAYFWRHTEKKTTCGDSNCEGKYSFIGVGTGKGAKGNKITYADAWNGFKKSLTSARVPCTAIDRYPVVARWRNDVDYVAAGIYCFQPFCVTGEMDPPANPLICPQFCVRFNDLDNIGLTGRHYSGFIMLGIQTFNYPDKYVFFKEECVEFNYRWLTEELEINPDDITFIEDVWAGGGNLGPSVEYFVNGLEVGNMVFMQYKYFHDGSYEELPIKIIDTGIGLERIPWLVNGSPTSYFDVFAGAFAFLAQKLQVEYSNDVWKAFGPYSCLLNVDEVENVDKTWEFISSQIGYDVQTIKREIEQLKDMYIILDHTRTVMMVVTDGSLPSNVGGGSNIRNIIRRVFAVLKKNNWWDKLGMDGLLQLFQEHKNDLAKLYGPFGEYKSFDQIIKQEYERWAKTDDDKKVKLEKLLKQKNNQLSIDDWIFAMSTHGIPADTISQISKLPIPGNLYAELADRAARITKAPEAILYNTVHIPETTNLYYQTPKDGKFQAKIVTIFSNVQQQNLPNIVILNQSAFYPFGGGQENDQGWLTIQGERYFVNNVQKVGKAVLHILEKPLPNQVDTYVGLDVQAEIDLDRRSILRNHHTATHIVFAACRRVLGPHVWQNGAHKSVHNAHLDITHFAPLTKEQEQAIENEVNKIILSAKQINKGFMNKADAEKEYGFRLYQGGIVPGNELRVVNIDGIDVEACCGTHCDSTSEVGWVRILKTQKLQDGVVRLYYVAGVEQLKDMYIILDHTRTVMMVVTDGSLPSNVGGGSNIRNIIRRVFAVLKKNNWWDKLGMDGLLQLFQEHKNDLAKLYGPFGEYKSFDQIIKQEYERWAKTDDDKKVKLEKLLKQKNNQLSIDDWIFAMSTHGIPADTISQISKLPIPGNLYAELADRAARITKAPEAILYNTVHIPETTNLYYQTPKDGKFQAKIVTIFSNVQQQNLPNIVILNQSAFYPFGGGQENDQGWLTIQGERYFVNNVQKVGKAVLHILEKPLPNQVDTYVGLDVQAEIDLDRRSILRNHHTATHIVFAACRRVLGPHVWQNGAHKSVHNAHLDITHFAPLTKEQEQAIENEVNKIILSAKQINKGFMNKADAEKEYGFRLYQGGIVPGNELRVVNIDGIDVEACCGTHCDSTSEVGWVRILKTQKLQDGVVRLYYVAGVKTIEVLNSEGEMINSLVKLWSISKNQLVEEGSKIFQEKKHYESAYNQLKAELIKSQMKYVIDGPNQRTLIQSNEQNPTAYFSEIGKYIQQLKDSKKGLLFVADTFIYGAFGENNFNVEELSKQIEEEGQQLKMNKQNKISVKDGKKTIQVNDVLTFSILGKFNKNKATKYLKEQGFAQF</sequence>
<feature type="domain" description="Alanyl-transfer RNA synthetases family profile" evidence="13">
    <location>
        <begin position="97"/>
        <end position="790"/>
    </location>
</feature>
<proteinExistence type="inferred from homology"/>
<keyword evidence="7" id="KW-0547">Nucleotide-binding</keyword>
<dbReference type="OrthoDB" id="2423964at2759"/>
<dbReference type="HAMAP" id="MF_00036_A">
    <property type="entry name" value="Ala_tRNA_synth_A"/>
    <property type="match status" value="1"/>
</dbReference>
<evidence type="ECO:0000256" key="12">
    <source>
        <dbReference type="ARBA" id="ARBA00023146"/>
    </source>
</evidence>
<keyword evidence="12" id="KW-0030">Aminoacyl-tRNA synthetase</keyword>
<keyword evidence="6" id="KW-0479">Metal-binding</keyword>
<keyword evidence="9" id="KW-0067">ATP-binding</keyword>
<keyword evidence="4" id="KW-0820">tRNA-binding</keyword>
<evidence type="ECO:0000256" key="11">
    <source>
        <dbReference type="ARBA" id="ARBA00022917"/>
    </source>
</evidence>
<reference evidence="14" key="1">
    <citation type="submission" date="2021-01" db="EMBL/GenBank/DDBJ databases">
        <authorList>
            <consortium name="Genoscope - CEA"/>
            <person name="William W."/>
        </authorList>
    </citation>
    <scope>NUCLEOTIDE SEQUENCE</scope>
</reference>
<dbReference type="GO" id="GO:0005524">
    <property type="term" value="F:ATP binding"/>
    <property type="evidence" value="ECO:0007669"/>
    <property type="project" value="UniProtKB-KW"/>
</dbReference>
<dbReference type="Pfam" id="PF01411">
    <property type="entry name" value="tRNA-synt_2c"/>
    <property type="match status" value="2"/>
</dbReference>
<evidence type="ECO:0000256" key="1">
    <source>
        <dbReference type="ARBA" id="ARBA00008226"/>
    </source>
</evidence>
<evidence type="ECO:0000256" key="7">
    <source>
        <dbReference type="ARBA" id="ARBA00022741"/>
    </source>
</evidence>
<keyword evidence="11" id="KW-0648">Protein biosynthesis</keyword>
<dbReference type="InterPro" id="IPR012947">
    <property type="entry name" value="tRNA_SAD"/>
</dbReference>
<dbReference type="PANTHER" id="PTHR11777:SF9">
    <property type="entry name" value="ALANINE--TRNA LIGASE, CYTOPLASMIC"/>
    <property type="match status" value="1"/>
</dbReference>
<dbReference type="PANTHER" id="PTHR11777">
    <property type="entry name" value="ALANYL-TRNA SYNTHETASE"/>
    <property type="match status" value="1"/>
</dbReference>
<evidence type="ECO:0000256" key="5">
    <source>
        <dbReference type="ARBA" id="ARBA00022598"/>
    </source>
</evidence>
<protein>
    <recommendedName>
        <fullName evidence="2">alanine--tRNA ligase</fullName>
        <ecNumber evidence="2">6.1.1.7</ecNumber>
    </recommendedName>
</protein>
<evidence type="ECO:0000256" key="6">
    <source>
        <dbReference type="ARBA" id="ARBA00022723"/>
    </source>
</evidence>
<evidence type="ECO:0000256" key="8">
    <source>
        <dbReference type="ARBA" id="ARBA00022833"/>
    </source>
</evidence>
<dbReference type="Pfam" id="PF07973">
    <property type="entry name" value="tRNA_SAD"/>
    <property type="match status" value="1"/>
</dbReference>
<evidence type="ECO:0000256" key="9">
    <source>
        <dbReference type="ARBA" id="ARBA00022840"/>
    </source>
</evidence>
<dbReference type="InterPro" id="IPR018165">
    <property type="entry name" value="Ala-tRNA-synth_IIc_core"/>
</dbReference>
<name>A0A8S1XBE2_9CILI</name>
<dbReference type="FunFam" id="3.30.930.10:FF:000056">
    <property type="entry name" value="Alanine--tRNA ligase"/>
    <property type="match status" value="1"/>
</dbReference>
<keyword evidence="8" id="KW-0862">Zinc</keyword>
<evidence type="ECO:0000259" key="13">
    <source>
        <dbReference type="PROSITE" id="PS50860"/>
    </source>
</evidence>
<comment type="similarity">
    <text evidence="1">Belongs to the class-II aminoacyl-tRNA synthetase family.</text>
</comment>
<dbReference type="GO" id="GO:0046872">
    <property type="term" value="F:metal ion binding"/>
    <property type="evidence" value="ECO:0007669"/>
    <property type="project" value="UniProtKB-KW"/>
</dbReference>
<accession>A0A8S1XBE2</accession>
<keyword evidence="3" id="KW-0963">Cytoplasm</keyword>
<comment type="caution">
    <text evidence="14">The sequence shown here is derived from an EMBL/GenBank/DDBJ whole genome shotgun (WGS) entry which is preliminary data.</text>
</comment>
<evidence type="ECO:0000256" key="3">
    <source>
        <dbReference type="ARBA" id="ARBA00022490"/>
    </source>
</evidence>
<dbReference type="GO" id="GO:0005739">
    <property type="term" value="C:mitochondrion"/>
    <property type="evidence" value="ECO:0007669"/>
    <property type="project" value="TreeGrafter"/>
</dbReference>
<evidence type="ECO:0000256" key="2">
    <source>
        <dbReference type="ARBA" id="ARBA00013168"/>
    </source>
</evidence>
<evidence type="ECO:0000313" key="14">
    <source>
        <dbReference type="EMBL" id="CAD8198374.1"/>
    </source>
</evidence>
<evidence type="ECO:0000256" key="10">
    <source>
        <dbReference type="ARBA" id="ARBA00022884"/>
    </source>
</evidence>
<keyword evidence="5" id="KW-0436">Ligase</keyword>
<feature type="domain" description="Alanyl-transfer RNA synthetases family profile" evidence="13">
    <location>
        <begin position="790"/>
        <end position="1214"/>
    </location>
</feature>
<dbReference type="Proteomes" id="UP000689195">
    <property type="component" value="Unassembled WGS sequence"/>
</dbReference>
<dbReference type="GO" id="GO:0004813">
    <property type="term" value="F:alanine-tRNA ligase activity"/>
    <property type="evidence" value="ECO:0007669"/>
    <property type="project" value="UniProtKB-EC"/>
</dbReference>
<dbReference type="FunFam" id="3.30.54.20:FF:000004">
    <property type="entry name" value="Alanine--tRNA ligase"/>
    <property type="match status" value="2"/>
</dbReference>
<gene>
    <name evidence="14" type="ORF">PPENT_87.1.T1180096</name>
</gene>
<dbReference type="FunFam" id="3.30.980.10:FF:000004">
    <property type="entry name" value="Alanine--tRNA ligase, cytoplasmic"/>
    <property type="match status" value="2"/>
</dbReference>
<dbReference type="InterPro" id="IPR018164">
    <property type="entry name" value="Ala-tRNA-synth_IIc_N"/>
</dbReference>
<keyword evidence="15" id="KW-1185">Reference proteome</keyword>
<evidence type="ECO:0000256" key="4">
    <source>
        <dbReference type="ARBA" id="ARBA00022555"/>
    </source>
</evidence>
<dbReference type="SMART" id="SM00863">
    <property type="entry name" value="tRNA_SAD"/>
    <property type="match status" value="2"/>
</dbReference>
<dbReference type="GO" id="GO:0002161">
    <property type="term" value="F:aminoacyl-tRNA deacylase activity"/>
    <property type="evidence" value="ECO:0007669"/>
    <property type="project" value="TreeGrafter"/>
</dbReference>
<dbReference type="PROSITE" id="PS50860">
    <property type="entry name" value="AA_TRNA_LIGASE_II_ALA"/>
    <property type="match status" value="2"/>
</dbReference>
<dbReference type="InterPro" id="IPR050058">
    <property type="entry name" value="Ala-tRNA_ligase"/>
</dbReference>
<organism evidence="14 15">
    <name type="scientific">Paramecium pentaurelia</name>
    <dbReference type="NCBI Taxonomy" id="43138"/>
    <lineage>
        <taxon>Eukaryota</taxon>
        <taxon>Sar</taxon>
        <taxon>Alveolata</taxon>
        <taxon>Ciliophora</taxon>
        <taxon>Intramacronucleata</taxon>
        <taxon>Oligohymenophorea</taxon>
        <taxon>Peniculida</taxon>
        <taxon>Parameciidae</taxon>
        <taxon>Paramecium</taxon>
    </lineage>
</organism>
<dbReference type="InterPro" id="IPR022429">
    <property type="entry name" value="Ala-tRNA_lgiase_arc"/>
</dbReference>
<dbReference type="EC" id="6.1.1.7" evidence="2"/>